<organism evidence="2 3">
    <name type="scientific">Ignelater luminosus</name>
    <name type="common">Cucubano</name>
    <name type="synonym">Pyrophorus luminosus</name>
    <dbReference type="NCBI Taxonomy" id="2038154"/>
    <lineage>
        <taxon>Eukaryota</taxon>
        <taxon>Metazoa</taxon>
        <taxon>Ecdysozoa</taxon>
        <taxon>Arthropoda</taxon>
        <taxon>Hexapoda</taxon>
        <taxon>Insecta</taxon>
        <taxon>Pterygota</taxon>
        <taxon>Neoptera</taxon>
        <taxon>Endopterygota</taxon>
        <taxon>Coleoptera</taxon>
        <taxon>Polyphaga</taxon>
        <taxon>Elateriformia</taxon>
        <taxon>Elateroidea</taxon>
        <taxon>Elateridae</taxon>
        <taxon>Agrypninae</taxon>
        <taxon>Pyrophorini</taxon>
        <taxon>Ignelater</taxon>
    </lineage>
</organism>
<evidence type="ECO:0000313" key="2">
    <source>
        <dbReference type="EMBL" id="KAF2878989.1"/>
    </source>
</evidence>
<dbReference type="Proteomes" id="UP000801492">
    <property type="component" value="Unassembled WGS sequence"/>
</dbReference>
<dbReference type="PANTHER" id="PTHR46472">
    <property type="entry name" value="NUCLEOREDOXIN"/>
    <property type="match status" value="1"/>
</dbReference>
<dbReference type="OrthoDB" id="9440957at2759"/>
<dbReference type="InterPro" id="IPR036249">
    <property type="entry name" value="Thioredoxin-like_sf"/>
</dbReference>
<dbReference type="PANTHER" id="PTHR46472:SF1">
    <property type="entry name" value="NUCLEOREDOXIN"/>
    <property type="match status" value="1"/>
</dbReference>
<dbReference type="GO" id="GO:0005634">
    <property type="term" value="C:nucleus"/>
    <property type="evidence" value="ECO:0007669"/>
    <property type="project" value="TreeGrafter"/>
</dbReference>
<dbReference type="GO" id="GO:0031397">
    <property type="term" value="P:negative regulation of protein ubiquitination"/>
    <property type="evidence" value="ECO:0007669"/>
    <property type="project" value="TreeGrafter"/>
</dbReference>
<proteinExistence type="predicted"/>
<protein>
    <recommendedName>
        <fullName evidence="4">Nucleoredoxin</fullName>
    </recommendedName>
</protein>
<dbReference type="GO" id="GO:0030178">
    <property type="term" value="P:negative regulation of Wnt signaling pathway"/>
    <property type="evidence" value="ECO:0007669"/>
    <property type="project" value="TreeGrafter"/>
</dbReference>
<feature type="chain" id="PRO_5035454736" description="Nucleoredoxin" evidence="1">
    <location>
        <begin position="23"/>
        <end position="290"/>
    </location>
</feature>
<reference evidence="2" key="1">
    <citation type="submission" date="2019-08" db="EMBL/GenBank/DDBJ databases">
        <title>The genome of the North American firefly Photinus pyralis.</title>
        <authorList>
            <consortium name="Photinus pyralis genome working group"/>
            <person name="Fallon T.R."/>
            <person name="Sander Lower S.E."/>
            <person name="Weng J.-K."/>
        </authorList>
    </citation>
    <scope>NUCLEOTIDE SEQUENCE</scope>
    <source>
        <strain evidence="2">TRF0915ILg1</strain>
        <tissue evidence="2">Whole body</tissue>
    </source>
</reference>
<gene>
    <name evidence="2" type="ORF">ILUMI_27171</name>
</gene>
<feature type="signal peptide" evidence="1">
    <location>
        <begin position="1"/>
        <end position="22"/>
    </location>
</feature>
<evidence type="ECO:0000313" key="3">
    <source>
        <dbReference type="Proteomes" id="UP000801492"/>
    </source>
</evidence>
<evidence type="ECO:0008006" key="4">
    <source>
        <dbReference type="Google" id="ProtNLM"/>
    </source>
</evidence>
<keyword evidence="1" id="KW-0732">Signal</keyword>
<dbReference type="Gene3D" id="3.40.30.10">
    <property type="entry name" value="Glutaredoxin"/>
    <property type="match status" value="2"/>
</dbReference>
<keyword evidence="3" id="KW-1185">Reference proteome</keyword>
<dbReference type="EMBL" id="VTPC01091248">
    <property type="protein sequence ID" value="KAF2878989.1"/>
    <property type="molecule type" value="Genomic_DNA"/>
</dbReference>
<evidence type="ECO:0000256" key="1">
    <source>
        <dbReference type="SAM" id="SignalP"/>
    </source>
</evidence>
<dbReference type="GO" id="GO:0004791">
    <property type="term" value="F:thioredoxin-disulfide reductase (NADPH) activity"/>
    <property type="evidence" value="ECO:0007669"/>
    <property type="project" value="TreeGrafter"/>
</dbReference>
<sequence>MGRNDKVSKCLSLVVLVCKALADLRQYLSGLGTGRVLKPNFSSGFGTAISLLPSPANYYQILSSTTLSAESFSVYLESMPWLAIPWQQIAVRAELAQLYGIRGIPTLLLLDRNGHLITMDARTELAEDPMAQNFPWKPRAVNILTERFATRLHDYPAIILFVDGEETEVQFGESVLTPAANAYYKKHNINFNAPQEEFFSGSNDDHYLQFLVAVDTETSDVLRDLIGLDDVVPLLIAVDIPNRRFAIMEYGIEITAESVNNFVEQFQKGDLQFRSISERVIESDNIVNNV</sequence>
<dbReference type="AlphaFoldDB" id="A0A8K0C4U6"/>
<accession>A0A8K0C4U6</accession>
<comment type="caution">
    <text evidence="2">The sequence shown here is derived from an EMBL/GenBank/DDBJ whole genome shotgun (WGS) entry which is preliminary data.</text>
</comment>
<name>A0A8K0C4U6_IGNLU</name>
<dbReference type="SUPFAM" id="SSF52833">
    <property type="entry name" value="Thioredoxin-like"/>
    <property type="match status" value="1"/>
</dbReference>